<evidence type="ECO:0000259" key="3">
    <source>
        <dbReference type="Pfam" id="PF14383"/>
    </source>
</evidence>
<dbReference type="RefSeq" id="XP_010914532.1">
    <property type="nucleotide sequence ID" value="XM_010916230.3"/>
</dbReference>
<evidence type="ECO:0000256" key="1">
    <source>
        <dbReference type="SAM" id="MobiDB-lite"/>
    </source>
</evidence>
<accession>A0A6I9QUP7</accession>
<proteinExistence type="predicted"/>
<feature type="domain" description="DUF4378" evidence="2">
    <location>
        <begin position="749"/>
        <end position="902"/>
    </location>
</feature>
<gene>
    <name evidence="5" type="primary">LOC105039910</name>
</gene>
<evidence type="ECO:0000259" key="2">
    <source>
        <dbReference type="Pfam" id="PF14309"/>
    </source>
</evidence>
<feature type="domain" description="DUF3741" evidence="3">
    <location>
        <begin position="75"/>
        <end position="104"/>
    </location>
</feature>
<dbReference type="OrthoDB" id="765769at2759"/>
<reference evidence="5" key="1">
    <citation type="submission" date="2025-08" db="UniProtKB">
        <authorList>
            <consortium name="RefSeq"/>
        </authorList>
    </citation>
    <scope>IDENTIFICATION</scope>
</reference>
<feature type="compositionally biased region" description="Polar residues" evidence="1">
    <location>
        <begin position="103"/>
        <end position="116"/>
    </location>
</feature>
<dbReference type="InterPro" id="IPR032795">
    <property type="entry name" value="DUF3741-assoc"/>
</dbReference>
<dbReference type="Proteomes" id="UP000504607">
    <property type="component" value="Chromosome 2"/>
</dbReference>
<dbReference type="FunCoup" id="A0A6I9QUP7">
    <property type="interactions" value="1661"/>
</dbReference>
<evidence type="ECO:0000313" key="4">
    <source>
        <dbReference type="Proteomes" id="UP000504607"/>
    </source>
</evidence>
<organism evidence="4 5">
    <name type="scientific">Elaeis guineensis var. tenera</name>
    <name type="common">Oil palm</name>
    <dbReference type="NCBI Taxonomy" id="51953"/>
    <lineage>
        <taxon>Eukaryota</taxon>
        <taxon>Viridiplantae</taxon>
        <taxon>Streptophyta</taxon>
        <taxon>Embryophyta</taxon>
        <taxon>Tracheophyta</taxon>
        <taxon>Spermatophyta</taxon>
        <taxon>Magnoliopsida</taxon>
        <taxon>Liliopsida</taxon>
        <taxon>Arecaceae</taxon>
        <taxon>Arecoideae</taxon>
        <taxon>Cocoseae</taxon>
        <taxon>Elaeidinae</taxon>
        <taxon>Elaeis</taxon>
    </lineage>
</organism>
<dbReference type="PANTHER" id="PTHR21726:SF29">
    <property type="entry name" value="EXPRESSED PROTEIN"/>
    <property type="match status" value="1"/>
</dbReference>
<dbReference type="GeneID" id="105039910"/>
<feature type="compositionally biased region" description="Polar residues" evidence="1">
    <location>
        <begin position="65"/>
        <end position="77"/>
    </location>
</feature>
<sequence length="913" mass="101401">MGAEKGVSSGFFNLFDWNRKSRKKLFPNGSASSEGMIQRKKIDDNMLTSRLRLIDEDEMIGESSAKGSSDYSGTSSVTDEEGNVGRAPGVVARLMGLDSMPISGTSVPYSTPLHDSQSLRDNHSQQRGPEIYINDQFNHAIKRAEAYSRKPVELRSQKMPSSPIERFQTEALPPRLAKSVPITHHKLLSPTKNPGFISAKDAAHIMEAAAKILEPEVQTSTNCRFQSLVSLANPIKARNSQEIMAASWRTRKLAESSRRHVESAVMRSLRGQPGNRSCSGSDETIVYGPSLSTAETNPACAKSKGKSLSLAVQAKVNVQKREGLSISNRSTSVNMDNNECKSNKPLKSQPNNPKNNLQKRAATNVSSVLRQNNQKQNCLAGKNKLASKPLVSDQQGRKVLSGDASCGKKKIVNKLSVNSRIGFKKEGLVTPDYTEKGLSSDSKSLPRKKRLIERGSSSEASDGILVDRHVKHIQHTVVIDEQPRCSGDKRRNGTDVVSFTFTSPMIKSLPGSQFSSNVVEKEDKHNEHCIDTDCEKNVFDSDNRNLSCLRSDVIGGDFLGLLLEQKLRELTSGADSPYCRLIRGSFTATAPVSQDSISAVNIPEIAPTEHERDPIVSSHKDEPSEIIEASFSLPIDQMFSMSHHMLDAERMECSSNSEDQKVPKHQHQSPVSIFEAPFSNESCSSSESWESSNGSKMHDSSIQARRLVDLTCLNKTSSVEAEIELSDSVSSSSAEISRTAHKDACNEEQEYVRKILSNAKSLFKNLDLCQMDHDGRILDPLLFDKLETSRSSIAQEGEERDFRMRRKMLFDCVNECLDLKCSHYFHAGYRMWAKGMAVVMKDLTEELYREISGWRSMGEWMVDELVERDMSSRLGRWVDFEIEAFEAGVEIEMGILNSLVDEVVADLMIEVQL</sequence>
<name>A0A6I9QUP7_ELAGV</name>
<dbReference type="AlphaFoldDB" id="A0A6I9QUP7"/>
<evidence type="ECO:0000313" key="5">
    <source>
        <dbReference type="RefSeq" id="XP_010914532.1"/>
    </source>
</evidence>
<keyword evidence="4" id="KW-1185">Reference proteome</keyword>
<feature type="compositionally biased region" description="Polar residues" evidence="1">
    <location>
        <begin position="345"/>
        <end position="357"/>
    </location>
</feature>
<dbReference type="Pfam" id="PF14383">
    <property type="entry name" value="VARLMGL"/>
    <property type="match status" value="1"/>
</dbReference>
<feature type="region of interest" description="Disordered" evidence="1">
    <location>
        <begin position="435"/>
        <end position="458"/>
    </location>
</feature>
<dbReference type="InterPro" id="IPR025486">
    <property type="entry name" value="DUF4378"/>
</dbReference>
<dbReference type="Pfam" id="PF14309">
    <property type="entry name" value="DUF4378"/>
    <property type="match status" value="1"/>
</dbReference>
<feature type="compositionally biased region" description="Polar residues" evidence="1">
    <location>
        <begin position="325"/>
        <end position="337"/>
    </location>
</feature>
<feature type="region of interest" description="Disordered" evidence="1">
    <location>
        <begin position="103"/>
        <end position="123"/>
    </location>
</feature>
<feature type="region of interest" description="Disordered" evidence="1">
    <location>
        <begin position="58"/>
        <end position="85"/>
    </location>
</feature>
<protein>
    <submittedName>
        <fullName evidence="5">Uncharacterized protein LOC105039910 isoform X1</fullName>
    </submittedName>
</protein>
<dbReference type="PANTHER" id="PTHR21726">
    <property type="entry name" value="PHOSPHATIDYLINOSITOL N-ACETYLGLUCOSAMINYLTRANSFERASE SUBUNIT P DOWN SYNDROME CRITICAL REGION PROTEIN 5 -RELATED"/>
    <property type="match status" value="1"/>
</dbReference>
<feature type="region of interest" description="Disordered" evidence="1">
    <location>
        <begin position="323"/>
        <end position="357"/>
    </location>
</feature>
<dbReference type="KEGG" id="egu:105039910"/>
<dbReference type="InParanoid" id="A0A6I9QUP7"/>